<dbReference type="STRING" id="649349.Lbys_2315"/>
<dbReference type="Proteomes" id="UP000007435">
    <property type="component" value="Chromosome"/>
</dbReference>
<name>E4RWB8_LEAB4</name>
<dbReference type="OrthoDB" id="6395826at2"/>
<keyword evidence="3 6" id="KW-0812">Transmembrane</keyword>
<feature type="transmembrane region" description="Helical" evidence="6">
    <location>
        <begin position="317"/>
        <end position="340"/>
    </location>
</feature>
<feature type="transmembrane region" description="Helical" evidence="6">
    <location>
        <begin position="157"/>
        <end position="177"/>
    </location>
</feature>
<reference key="1">
    <citation type="submission" date="2010-11" db="EMBL/GenBank/DDBJ databases">
        <title>The complete genome of Leadbetterella byssophila DSM 17132.</title>
        <authorList>
            <consortium name="US DOE Joint Genome Institute (JGI-PGF)"/>
            <person name="Lucas S."/>
            <person name="Copeland A."/>
            <person name="Lapidus A."/>
            <person name="Glavina del Rio T."/>
            <person name="Dalin E."/>
            <person name="Tice H."/>
            <person name="Bruce D."/>
            <person name="Goodwin L."/>
            <person name="Pitluck S."/>
            <person name="Kyrpides N."/>
            <person name="Mavromatis K."/>
            <person name="Ivanova N."/>
            <person name="Teshima H."/>
            <person name="Brettin T."/>
            <person name="Detter J.C."/>
            <person name="Han C."/>
            <person name="Tapia R."/>
            <person name="Land M."/>
            <person name="Hauser L."/>
            <person name="Markowitz V."/>
            <person name="Cheng J.-F."/>
            <person name="Hugenholtz P."/>
            <person name="Woyke T."/>
            <person name="Wu D."/>
            <person name="Tindall B."/>
            <person name="Pomrenke H.G."/>
            <person name="Brambilla E."/>
            <person name="Klenk H.-P."/>
            <person name="Eisen J.A."/>
        </authorList>
    </citation>
    <scope>NUCLEOTIDE SEQUENCE [LARGE SCALE GENOMIC DNA]</scope>
    <source>
        <strain>DSM 17132</strain>
    </source>
</reference>
<dbReference type="PANTHER" id="PTHR43702">
    <property type="entry name" value="L-FUCOSE-PROTON SYMPORTER"/>
    <property type="match status" value="1"/>
</dbReference>
<evidence type="ECO:0000256" key="4">
    <source>
        <dbReference type="ARBA" id="ARBA00022989"/>
    </source>
</evidence>
<accession>E4RWB8</accession>
<dbReference type="InterPro" id="IPR050375">
    <property type="entry name" value="MFS_TsgA-like"/>
</dbReference>
<dbReference type="KEGG" id="lby:Lbys_2315"/>
<dbReference type="PANTHER" id="PTHR43702:SF11">
    <property type="entry name" value="L-FUCOSE-PROTON SYMPORTER"/>
    <property type="match status" value="1"/>
</dbReference>
<sequence>MSRTMTLLFYLLYFVFALLLNSVGILIYKSLELYKISEWEASSLEAYKDIPIAIVSFGAGIFLSRLGYRLSLILSVTLVSLGCLGMYFFPSFQMSKFLFATVGISFAVVKICIYAIFGKSKRHLSSIESVFMLGIAAAYIGFPFFEKALDPFAWTRIYLILAVLLFLILVGITQIELKNLTTPTTSLKKVKMALSQSSLWLFAICIFLYVMMEQGIMTWLPTYNERVLHLNSHMAIHLALLLSLALALGRYLVAYPLQKIPSVLMLYLSVIGCAVMLFFSKQTAYAFPLIGIFLAPIYPLLNNGILKNTSESDQATLASLLVFFSALGGTGGARLVGYAFSEKPGFDIILIPLIAFAMGIFLLHRKWKK</sequence>
<organism evidence="7 8">
    <name type="scientific">Leadbetterella byssophila (strain DSM 17132 / JCM 16389 / KACC 11308 / NBRC 106382 / 4M15)</name>
    <dbReference type="NCBI Taxonomy" id="649349"/>
    <lineage>
        <taxon>Bacteria</taxon>
        <taxon>Pseudomonadati</taxon>
        <taxon>Bacteroidota</taxon>
        <taxon>Cytophagia</taxon>
        <taxon>Cytophagales</taxon>
        <taxon>Leadbetterellaceae</taxon>
        <taxon>Leadbetterella</taxon>
    </lineage>
</organism>
<feature type="transmembrane region" description="Helical" evidence="6">
    <location>
        <begin position="46"/>
        <end position="63"/>
    </location>
</feature>
<dbReference type="InterPro" id="IPR011701">
    <property type="entry name" value="MFS"/>
</dbReference>
<dbReference type="GO" id="GO:0022857">
    <property type="term" value="F:transmembrane transporter activity"/>
    <property type="evidence" value="ECO:0007669"/>
    <property type="project" value="InterPro"/>
</dbReference>
<evidence type="ECO:0000256" key="3">
    <source>
        <dbReference type="ARBA" id="ARBA00022692"/>
    </source>
</evidence>
<feature type="transmembrane region" description="Helical" evidence="6">
    <location>
        <begin position="285"/>
        <end position="305"/>
    </location>
</feature>
<feature type="transmembrane region" description="Helical" evidence="6">
    <location>
        <begin position="7"/>
        <end position="26"/>
    </location>
</feature>
<reference evidence="7 8" key="2">
    <citation type="journal article" date="2011" name="Stand. Genomic Sci.">
        <title>Complete genome sequence of Leadbetterella byssophila type strain (4M15).</title>
        <authorList>
            <person name="Abt B."/>
            <person name="Teshima H."/>
            <person name="Lucas S."/>
            <person name="Lapidus A."/>
            <person name="Del Rio T.G."/>
            <person name="Nolan M."/>
            <person name="Tice H."/>
            <person name="Cheng J.F."/>
            <person name="Pitluck S."/>
            <person name="Liolios K."/>
            <person name="Pagani I."/>
            <person name="Ivanova N."/>
            <person name="Mavromatis K."/>
            <person name="Pati A."/>
            <person name="Tapia R."/>
            <person name="Han C."/>
            <person name="Goodwin L."/>
            <person name="Chen A."/>
            <person name="Palaniappan K."/>
            <person name="Land M."/>
            <person name="Hauser L."/>
            <person name="Chang Y.J."/>
            <person name="Jeffries C.D."/>
            <person name="Rohde M."/>
            <person name="Goker M."/>
            <person name="Tindall B.J."/>
            <person name="Detter J.C."/>
            <person name="Woyke T."/>
            <person name="Bristow J."/>
            <person name="Eisen J.A."/>
            <person name="Markowitz V."/>
            <person name="Hugenholtz P."/>
            <person name="Klenk H.P."/>
            <person name="Kyrpides N.C."/>
        </authorList>
    </citation>
    <scope>NUCLEOTIDE SEQUENCE [LARGE SCALE GENOMIC DNA]</scope>
    <source>
        <strain evidence="8">DSM 17132 / JCM 16389 / KACC 11308 / NBRC 106382 / 4M15</strain>
    </source>
</reference>
<evidence type="ECO:0000313" key="8">
    <source>
        <dbReference type="Proteomes" id="UP000007435"/>
    </source>
</evidence>
<feature type="transmembrane region" description="Helical" evidence="6">
    <location>
        <begin position="198"/>
        <end position="222"/>
    </location>
</feature>
<proteinExistence type="predicted"/>
<evidence type="ECO:0000256" key="5">
    <source>
        <dbReference type="ARBA" id="ARBA00023136"/>
    </source>
</evidence>
<keyword evidence="4 6" id="KW-1133">Transmembrane helix</keyword>
<dbReference type="InterPro" id="IPR036259">
    <property type="entry name" value="MFS_trans_sf"/>
</dbReference>
<keyword evidence="8" id="KW-1185">Reference proteome</keyword>
<feature type="transmembrane region" description="Helical" evidence="6">
    <location>
        <begin position="260"/>
        <end position="279"/>
    </location>
</feature>
<comment type="subcellular location">
    <subcellularLocation>
        <location evidence="1">Cell inner membrane</location>
        <topology evidence="1">Multi-pass membrane protein</topology>
    </subcellularLocation>
</comment>
<protein>
    <submittedName>
        <fullName evidence="7">Major facilitator superfamily MFS_1</fullName>
    </submittedName>
</protein>
<dbReference type="SUPFAM" id="SSF103473">
    <property type="entry name" value="MFS general substrate transporter"/>
    <property type="match status" value="1"/>
</dbReference>
<dbReference type="Pfam" id="PF07690">
    <property type="entry name" value="MFS_1"/>
    <property type="match status" value="1"/>
</dbReference>
<gene>
    <name evidence="7" type="ordered locus">Lbys_2315</name>
</gene>
<evidence type="ECO:0000256" key="2">
    <source>
        <dbReference type="ARBA" id="ARBA00022475"/>
    </source>
</evidence>
<keyword evidence="5 6" id="KW-0472">Membrane</keyword>
<dbReference type="EMBL" id="CP002305">
    <property type="protein sequence ID" value="ADQ17991.1"/>
    <property type="molecule type" value="Genomic_DNA"/>
</dbReference>
<dbReference type="Gene3D" id="1.20.1250.20">
    <property type="entry name" value="MFS general substrate transporter like domains"/>
    <property type="match status" value="1"/>
</dbReference>
<dbReference type="AlphaFoldDB" id="E4RWB8"/>
<feature type="transmembrane region" description="Helical" evidence="6">
    <location>
        <begin position="129"/>
        <end position="145"/>
    </location>
</feature>
<evidence type="ECO:0000256" key="1">
    <source>
        <dbReference type="ARBA" id="ARBA00004429"/>
    </source>
</evidence>
<keyword evidence="2" id="KW-1003">Cell membrane</keyword>
<evidence type="ECO:0000256" key="6">
    <source>
        <dbReference type="SAM" id="Phobius"/>
    </source>
</evidence>
<feature type="transmembrane region" description="Helical" evidence="6">
    <location>
        <begin position="70"/>
        <end position="89"/>
    </location>
</feature>
<feature type="transmembrane region" description="Helical" evidence="6">
    <location>
        <begin position="346"/>
        <end position="363"/>
    </location>
</feature>
<dbReference type="HOGENOM" id="CLU_053847_2_0_10"/>
<dbReference type="eggNOG" id="COG0738">
    <property type="taxonomic scope" value="Bacteria"/>
</dbReference>
<feature type="transmembrane region" description="Helical" evidence="6">
    <location>
        <begin position="95"/>
        <end position="117"/>
    </location>
</feature>
<feature type="transmembrane region" description="Helical" evidence="6">
    <location>
        <begin position="234"/>
        <end position="253"/>
    </location>
</feature>
<evidence type="ECO:0000313" key="7">
    <source>
        <dbReference type="EMBL" id="ADQ17991.1"/>
    </source>
</evidence>
<dbReference type="GO" id="GO:0005886">
    <property type="term" value="C:plasma membrane"/>
    <property type="evidence" value="ECO:0007669"/>
    <property type="project" value="UniProtKB-SubCell"/>
</dbReference>